<dbReference type="RefSeq" id="WP_191171721.1">
    <property type="nucleotide sequence ID" value="NZ_JACXZS010000006.1"/>
</dbReference>
<dbReference type="PANTHER" id="PTHR12143">
    <property type="entry name" value="PEPTIDE N-GLYCANASE PNGASE -RELATED"/>
    <property type="match status" value="1"/>
</dbReference>
<name>A0ABR8NN54_9MICO</name>
<dbReference type="PANTHER" id="PTHR12143:SF43">
    <property type="entry name" value="PUTATIVE-RELATED"/>
    <property type="match status" value="1"/>
</dbReference>
<comment type="caution">
    <text evidence="4">The sequence shown here is derived from an EMBL/GenBank/DDBJ whole genome shotgun (WGS) entry which is preliminary data.</text>
</comment>
<dbReference type="InterPro" id="IPR050883">
    <property type="entry name" value="PNGase"/>
</dbReference>
<dbReference type="InterPro" id="IPR012939">
    <property type="entry name" value="Glyco_hydro_92"/>
</dbReference>
<evidence type="ECO:0000256" key="1">
    <source>
        <dbReference type="SAM" id="MobiDB-lite"/>
    </source>
</evidence>
<evidence type="ECO:0000259" key="3">
    <source>
        <dbReference type="Pfam" id="PF17678"/>
    </source>
</evidence>
<accession>A0ABR8NN54</accession>
<dbReference type="GO" id="GO:0016798">
    <property type="term" value="F:hydrolase activity, acting on glycosyl bonds"/>
    <property type="evidence" value="ECO:0007669"/>
    <property type="project" value="UniProtKB-KW"/>
</dbReference>
<protein>
    <submittedName>
        <fullName evidence="4">GH92 family glycosyl hydrolase</fullName>
        <ecNumber evidence="4">3.2.1.-</ecNumber>
    </submittedName>
</protein>
<gene>
    <name evidence="4" type="ORF">IF188_10315</name>
</gene>
<evidence type="ECO:0000313" key="5">
    <source>
        <dbReference type="Proteomes" id="UP000598426"/>
    </source>
</evidence>
<proteinExistence type="predicted"/>
<dbReference type="EC" id="3.2.1.-" evidence="4"/>
<dbReference type="EMBL" id="JACXZS010000006">
    <property type="protein sequence ID" value="MBD3942090.1"/>
    <property type="molecule type" value="Genomic_DNA"/>
</dbReference>
<dbReference type="InterPro" id="IPR005887">
    <property type="entry name" value="GH92_a_mannosidase_put"/>
</dbReference>
<evidence type="ECO:0000259" key="2">
    <source>
        <dbReference type="Pfam" id="PF07971"/>
    </source>
</evidence>
<sequence length="1055" mass="112496">MLEITPGGGPRRTPASGPGRGLTDAAALRYRLLGAARGEVCSASIVDVDVVVEQGMLLSYAVFPELRGAAADVRSGRAFDATAVALELVFDDGGTSEPLELVDQAGYDADPAGQHASNALVADQWNLRRIGLDAAVGRRVRGIHLRILSPAGEPLPGLPAPTGWISDVRIQPDHAPRASPLDLVDTRRGTHSAMLASRGNTLPAVAVPHGFNLGIPLTDAGTHSWPYRYHSGSRLELQGLAVSHAPSPWIGDRGVVQIMPTPLGADASADRAVRALGFAHADEIARPHVWSALLEGGLRAELTATDHVVVARIALPDGGGFVIDQLDDRGRLFVDESDEDAPFTGYTDTHHEPATSHVPRMYFAIGVDRPISRVRTGTAPGRETVSASVTVAGAGAVTVRIATSFIGIAQARRALAQETPAGRGFDELVAAARARWEPLLDLVAIDGTVDQRAGIASDLYRMFLYPNDASENAGEPAAPRWVHADATGLPVVPHGDTHTGCRVREGRSFVNNGFWDTYRTVWPAYFLLTPERAAVMLDGFLEHFRASGWMERWSAPGPVDSMVGTSSDIVFADAVAAGIHVSDLETAYDSAVRNAATASPRPEVGRADSTRAPFRGFVSTATPEGLSWTLEGAVNDFGISVLAAHLAADPTHPRHDELAADARYFAARAGAFAHLFDDVTGFFVGRDEDGRFRSRRETFDPALWGGDYTETNAWGMRFSVPHDGHALASLLGGRDGLEAALDAYFATPETGDDAIAGTYGAIIHEMTEARDIRLGMYALSNQPAHHIPFMYAFTDAPHKAQAIVRDSVRRLFLGGEIGQGFPGDEDNGEMAAWHLFASIGLYPLTPGSGELLLTAPSVTRSELRLGGATTVITATGLTHESVYIQSVTVNGRPWTRAGVPIALLREGARIEIALGPTPSRWASRPEDGPFSMSAPGALPRLLMDAAPPRAGIAFDDDSTHGVALLPGESVECTFAAPVVVELYTVTPGDPGPAGWRVDALVDGDWTLLDERGAETFRWDAHTRAFAPRPLPAATAVRFTAKTPIDLRQTEFLHAR</sequence>
<dbReference type="Pfam" id="PF07971">
    <property type="entry name" value="Glyco_hydro_92"/>
    <property type="match status" value="1"/>
</dbReference>
<feature type="region of interest" description="Disordered" evidence="1">
    <location>
        <begin position="1"/>
        <end position="20"/>
    </location>
</feature>
<dbReference type="InterPro" id="IPR008928">
    <property type="entry name" value="6-hairpin_glycosidase_sf"/>
</dbReference>
<feature type="domain" description="Glycosyl hydrolase family 92 N-terminal" evidence="3">
    <location>
        <begin position="183"/>
        <end position="395"/>
    </location>
</feature>
<dbReference type="Gene3D" id="1.20.1050.60">
    <property type="entry name" value="alpha-1,2-mannosidase"/>
    <property type="match status" value="1"/>
</dbReference>
<dbReference type="Pfam" id="PF17678">
    <property type="entry name" value="Glyco_hydro_92N"/>
    <property type="match status" value="1"/>
</dbReference>
<dbReference type="SUPFAM" id="SSF48208">
    <property type="entry name" value="Six-hairpin glycosidases"/>
    <property type="match status" value="1"/>
</dbReference>
<feature type="compositionally biased region" description="Gly residues" evidence="1">
    <location>
        <begin position="1"/>
        <end position="10"/>
    </location>
</feature>
<keyword evidence="4" id="KW-0326">Glycosidase</keyword>
<dbReference type="Gene3D" id="3.30.2080.10">
    <property type="entry name" value="GH92 mannosidase domain"/>
    <property type="match status" value="1"/>
</dbReference>
<dbReference type="Gene3D" id="2.70.98.10">
    <property type="match status" value="1"/>
</dbReference>
<dbReference type="Proteomes" id="UP000598426">
    <property type="component" value="Unassembled WGS sequence"/>
</dbReference>
<reference evidence="4 5" key="1">
    <citation type="submission" date="2020-09" db="EMBL/GenBank/DDBJ databases">
        <title>Isolation and identification of active actinomycetes.</title>
        <authorList>
            <person name="Li X."/>
        </authorList>
    </citation>
    <scope>NUCLEOTIDE SEQUENCE [LARGE SCALE GENOMIC DNA]</scope>
    <source>
        <strain evidence="4 5">NEAU-LLC</strain>
    </source>
</reference>
<organism evidence="4 5">
    <name type="scientific">Microbacterium helvum</name>
    <dbReference type="NCBI Taxonomy" id="2773713"/>
    <lineage>
        <taxon>Bacteria</taxon>
        <taxon>Bacillati</taxon>
        <taxon>Actinomycetota</taxon>
        <taxon>Actinomycetes</taxon>
        <taxon>Micrococcales</taxon>
        <taxon>Microbacteriaceae</taxon>
        <taxon>Microbacterium</taxon>
    </lineage>
</organism>
<keyword evidence="5" id="KW-1185">Reference proteome</keyword>
<feature type="domain" description="Glycosyl hydrolase family 92" evidence="2">
    <location>
        <begin position="410"/>
        <end position="915"/>
    </location>
</feature>
<dbReference type="InterPro" id="IPR041371">
    <property type="entry name" value="GH92_N"/>
</dbReference>
<dbReference type="Gene3D" id="1.20.1610.10">
    <property type="entry name" value="alpha-1,2-mannosidases domains"/>
    <property type="match status" value="1"/>
</dbReference>
<evidence type="ECO:0000313" key="4">
    <source>
        <dbReference type="EMBL" id="MBD3942090.1"/>
    </source>
</evidence>
<dbReference type="NCBIfam" id="TIGR01180">
    <property type="entry name" value="aman2_put"/>
    <property type="match status" value="1"/>
</dbReference>
<dbReference type="InterPro" id="IPR014718">
    <property type="entry name" value="GH-type_carb-bd"/>
</dbReference>
<keyword evidence="4" id="KW-0378">Hydrolase</keyword>